<dbReference type="Proteomes" id="UP001501057">
    <property type="component" value="Unassembled WGS sequence"/>
</dbReference>
<evidence type="ECO:0000313" key="6">
    <source>
        <dbReference type="Proteomes" id="UP001501057"/>
    </source>
</evidence>
<dbReference type="Pfam" id="PF00392">
    <property type="entry name" value="GntR"/>
    <property type="match status" value="1"/>
</dbReference>
<dbReference type="EMBL" id="BAAAME010000005">
    <property type="protein sequence ID" value="GAA1748804.1"/>
    <property type="molecule type" value="Genomic_DNA"/>
</dbReference>
<dbReference type="PROSITE" id="PS50949">
    <property type="entry name" value="HTH_GNTR"/>
    <property type="match status" value="1"/>
</dbReference>
<gene>
    <name evidence="5" type="ORF">GCM10009710_31060</name>
</gene>
<dbReference type="InterPro" id="IPR000524">
    <property type="entry name" value="Tscrpt_reg_HTH_GntR"/>
</dbReference>
<dbReference type="InterPro" id="IPR008920">
    <property type="entry name" value="TF_FadR/GntR_C"/>
</dbReference>
<evidence type="ECO:0000313" key="5">
    <source>
        <dbReference type="EMBL" id="GAA1748804.1"/>
    </source>
</evidence>
<dbReference type="Gene3D" id="1.10.10.10">
    <property type="entry name" value="Winged helix-like DNA-binding domain superfamily/Winged helix DNA-binding domain"/>
    <property type="match status" value="1"/>
</dbReference>
<keyword evidence="2" id="KW-0238">DNA-binding</keyword>
<dbReference type="PANTHER" id="PTHR43537:SF24">
    <property type="entry name" value="GLUCONATE OPERON TRANSCRIPTIONAL REPRESSOR"/>
    <property type="match status" value="1"/>
</dbReference>
<evidence type="ECO:0000256" key="2">
    <source>
        <dbReference type="ARBA" id="ARBA00023125"/>
    </source>
</evidence>
<dbReference type="SMART" id="SM00345">
    <property type="entry name" value="HTH_GNTR"/>
    <property type="match status" value="1"/>
</dbReference>
<name>A0ABN2K5N6_9ACTN</name>
<keyword evidence="1" id="KW-0805">Transcription regulation</keyword>
<dbReference type="SUPFAM" id="SSF48008">
    <property type="entry name" value="GntR ligand-binding domain-like"/>
    <property type="match status" value="1"/>
</dbReference>
<evidence type="ECO:0000256" key="3">
    <source>
        <dbReference type="ARBA" id="ARBA00023163"/>
    </source>
</evidence>
<dbReference type="Pfam" id="PF07729">
    <property type="entry name" value="FCD"/>
    <property type="match status" value="1"/>
</dbReference>
<dbReference type="SUPFAM" id="SSF46785">
    <property type="entry name" value="Winged helix' DNA-binding domain"/>
    <property type="match status" value="1"/>
</dbReference>
<accession>A0ABN2K5N6</accession>
<comment type="caution">
    <text evidence="5">The sequence shown here is derived from an EMBL/GenBank/DDBJ whole genome shotgun (WGS) entry which is preliminary data.</text>
</comment>
<keyword evidence="6" id="KW-1185">Reference proteome</keyword>
<evidence type="ECO:0000256" key="1">
    <source>
        <dbReference type="ARBA" id="ARBA00023015"/>
    </source>
</evidence>
<keyword evidence="3" id="KW-0804">Transcription</keyword>
<dbReference type="SMART" id="SM00895">
    <property type="entry name" value="FCD"/>
    <property type="match status" value="1"/>
</dbReference>
<protein>
    <submittedName>
        <fullName evidence="5">GntR family transcriptional regulator</fullName>
    </submittedName>
</protein>
<dbReference type="InterPro" id="IPR036388">
    <property type="entry name" value="WH-like_DNA-bd_sf"/>
</dbReference>
<proteinExistence type="predicted"/>
<reference evidence="5 6" key="1">
    <citation type="journal article" date="2019" name="Int. J. Syst. Evol. Microbiol.">
        <title>The Global Catalogue of Microorganisms (GCM) 10K type strain sequencing project: providing services to taxonomists for standard genome sequencing and annotation.</title>
        <authorList>
            <consortium name="The Broad Institute Genomics Platform"/>
            <consortium name="The Broad Institute Genome Sequencing Center for Infectious Disease"/>
            <person name="Wu L."/>
            <person name="Ma J."/>
        </authorList>
    </citation>
    <scope>NUCLEOTIDE SEQUENCE [LARGE SCALE GENOMIC DNA]</scope>
    <source>
        <strain evidence="5 6">JCM 13518</strain>
    </source>
</reference>
<sequence>MGNMLHVSQPLADRPTLAEAVVEAMRDGIRDRTFVPEQTYSVQQVADRLGVSRSPVREGLLKLEEAGLVQFSRNRGFHVVLPRSRDVAEIFGVRLALEPAAAARVARRGDDDLLAAVRAAMDALRTAAAAVDDAEFWHHDRELHRLLLVGGGNPRAANIVAALRSTTALLGPPTSAGPRDLRQIGEEHAPIVEAVLGRDGSGAAAAMTAHLTSTGLLLVAQAEGVPADHPDVRAIWDDVVG</sequence>
<dbReference type="InterPro" id="IPR011711">
    <property type="entry name" value="GntR_C"/>
</dbReference>
<organism evidence="5 6">
    <name type="scientific">Aeromicrobium alkaliterrae</name>
    <dbReference type="NCBI Taxonomy" id="302168"/>
    <lineage>
        <taxon>Bacteria</taxon>
        <taxon>Bacillati</taxon>
        <taxon>Actinomycetota</taxon>
        <taxon>Actinomycetes</taxon>
        <taxon>Propionibacteriales</taxon>
        <taxon>Nocardioidaceae</taxon>
        <taxon>Aeromicrobium</taxon>
    </lineage>
</organism>
<dbReference type="Gene3D" id="1.20.120.530">
    <property type="entry name" value="GntR ligand-binding domain-like"/>
    <property type="match status" value="1"/>
</dbReference>
<evidence type="ECO:0000259" key="4">
    <source>
        <dbReference type="PROSITE" id="PS50949"/>
    </source>
</evidence>
<feature type="domain" description="HTH gntR-type" evidence="4">
    <location>
        <begin position="15"/>
        <end position="82"/>
    </location>
</feature>
<dbReference type="InterPro" id="IPR036390">
    <property type="entry name" value="WH_DNA-bd_sf"/>
</dbReference>
<dbReference type="PANTHER" id="PTHR43537">
    <property type="entry name" value="TRANSCRIPTIONAL REGULATOR, GNTR FAMILY"/>
    <property type="match status" value="1"/>
</dbReference>